<dbReference type="InterPro" id="IPR050482">
    <property type="entry name" value="Sensor_HK_TwoCompSys"/>
</dbReference>
<evidence type="ECO:0000256" key="3">
    <source>
        <dbReference type="ARBA" id="ARBA00012438"/>
    </source>
</evidence>
<evidence type="ECO:0000256" key="7">
    <source>
        <dbReference type="ARBA" id="ARBA00022741"/>
    </source>
</evidence>
<dbReference type="InterPro" id="IPR036890">
    <property type="entry name" value="HATPase_C_sf"/>
</dbReference>
<evidence type="ECO:0000256" key="5">
    <source>
        <dbReference type="ARBA" id="ARBA00022679"/>
    </source>
</evidence>
<dbReference type="CDD" id="cd06225">
    <property type="entry name" value="HAMP"/>
    <property type="match status" value="1"/>
</dbReference>
<evidence type="ECO:0000313" key="16">
    <source>
        <dbReference type="Proteomes" id="UP001052739"/>
    </source>
</evidence>
<evidence type="ECO:0000313" key="15">
    <source>
        <dbReference type="EMBL" id="GHI26157.1"/>
    </source>
</evidence>
<dbReference type="Pfam" id="PF00672">
    <property type="entry name" value="HAMP"/>
    <property type="match status" value="1"/>
</dbReference>
<feature type="compositionally biased region" description="Pro residues" evidence="12">
    <location>
        <begin position="358"/>
        <end position="379"/>
    </location>
</feature>
<dbReference type="InterPro" id="IPR003660">
    <property type="entry name" value="HAMP_dom"/>
</dbReference>
<dbReference type="Proteomes" id="UP001052739">
    <property type="component" value="Unassembled WGS sequence"/>
</dbReference>
<keyword evidence="6 13" id="KW-0812">Transmembrane</keyword>
<dbReference type="SMART" id="SM00304">
    <property type="entry name" value="HAMP"/>
    <property type="match status" value="1"/>
</dbReference>
<keyword evidence="10 13" id="KW-1133">Transmembrane helix</keyword>
<organism evidence="15 16">
    <name type="scientific">Streptomyces hydrogenans</name>
    <dbReference type="NCBI Taxonomy" id="1873719"/>
    <lineage>
        <taxon>Bacteria</taxon>
        <taxon>Bacillati</taxon>
        <taxon>Actinomycetota</taxon>
        <taxon>Actinomycetes</taxon>
        <taxon>Kitasatosporales</taxon>
        <taxon>Streptomycetaceae</taxon>
        <taxon>Streptomyces</taxon>
    </lineage>
</organism>
<keyword evidence="5" id="KW-0808">Transferase</keyword>
<keyword evidence="16" id="KW-1185">Reference proteome</keyword>
<reference evidence="15" key="1">
    <citation type="submission" date="2024-05" db="EMBL/GenBank/DDBJ databases">
        <title>Whole genome shotgun sequence of Streptomyces hydrogenans NBRC 13475.</title>
        <authorList>
            <person name="Komaki H."/>
            <person name="Tamura T."/>
        </authorList>
    </citation>
    <scope>NUCLEOTIDE SEQUENCE</scope>
    <source>
        <strain evidence="15">NBRC 13475</strain>
    </source>
</reference>
<dbReference type="Gene3D" id="6.10.340.10">
    <property type="match status" value="1"/>
</dbReference>
<protein>
    <recommendedName>
        <fullName evidence="3">histidine kinase</fullName>
        <ecNumber evidence="3">2.7.13.3</ecNumber>
    </recommendedName>
</protein>
<dbReference type="SUPFAM" id="SSF55874">
    <property type="entry name" value="ATPase domain of HSP90 chaperone/DNA topoisomerase II/histidine kinase"/>
    <property type="match status" value="1"/>
</dbReference>
<dbReference type="Gene3D" id="3.30.565.10">
    <property type="entry name" value="Histidine kinase-like ATPase, C-terminal domain"/>
    <property type="match status" value="1"/>
</dbReference>
<dbReference type="CDD" id="cd16917">
    <property type="entry name" value="HATPase_UhpB-NarQ-NarX-like"/>
    <property type="match status" value="1"/>
</dbReference>
<evidence type="ECO:0000256" key="1">
    <source>
        <dbReference type="ARBA" id="ARBA00000085"/>
    </source>
</evidence>
<dbReference type="EMBL" id="BNDW01000102">
    <property type="protein sequence ID" value="GHI26157.1"/>
    <property type="molecule type" value="Genomic_DNA"/>
</dbReference>
<evidence type="ECO:0000256" key="11">
    <source>
        <dbReference type="ARBA" id="ARBA00023012"/>
    </source>
</evidence>
<comment type="caution">
    <text evidence="15">The sequence shown here is derived from an EMBL/GenBank/DDBJ whole genome shotgun (WGS) entry which is preliminary data.</text>
</comment>
<comment type="subcellular location">
    <subcellularLocation>
        <location evidence="2">Membrane</location>
    </subcellularLocation>
</comment>
<keyword evidence="11" id="KW-0902">Two-component regulatory system</keyword>
<dbReference type="EC" id="2.7.13.3" evidence="3"/>
<evidence type="ECO:0000256" key="9">
    <source>
        <dbReference type="ARBA" id="ARBA00022840"/>
    </source>
</evidence>
<feature type="domain" description="HAMP" evidence="14">
    <location>
        <begin position="56"/>
        <end position="108"/>
    </location>
</feature>
<evidence type="ECO:0000256" key="8">
    <source>
        <dbReference type="ARBA" id="ARBA00022777"/>
    </source>
</evidence>
<keyword evidence="8 15" id="KW-0418">Kinase</keyword>
<evidence type="ECO:0000256" key="12">
    <source>
        <dbReference type="SAM" id="MobiDB-lite"/>
    </source>
</evidence>
<evidence type="ECO:0000256" key="13">
    <source>
        <dbReference type="SAM" id="Phobius"/>
    </source>
</evidence>
<sequence length="379" mass="39104">MSLYGRIFLLNAAVLILAAGLLLGPVTVSTPVLLGEAIVVVCGLVLMLVLNAALLRVGLAPLGRLRRAMATADLLKPGTRAEVTGRGEIADLTAAFNAMLDRLEAERATSSGRVLTAQEAERQRIARELHDEVGQTLTAVLLQLKHTADHAPEELRADLRQAQETTRAGLEEIRRIARRLRPGVLEELGLHSALRSLAGELSTPGLRVTTHLAPGAPALDPATELVVYRVAQEGLTNAARHAGAGHVALLLGPAPDGGTRLLVRDDGRGTGGAAEGAGIGGMRERALLVGAALRVGAGEKGGTEVRLDLPPAPTPTARPIPEPTPAAGPIPETTPAVRPIPAPAPTGRTASAPTAPLLAPPTPSPLPASPPPPTPGHER</sequence>
<evidence type="ECO:0000256" key="10">
    <source>
        <dbReference type="ARBA" id="ARBA00022989"/>
    </source>
</evidence>
<evidence type="ECO:0000259" key="14">
    <source>
        <dbReference type="PROSITE" id="PS50885"/>
    </source>
</evidence>
<dbReference type="InterPro" id="IPR011712">
    <property type="entry name" value="Sig_transdc_His_kin_sub3_dim/P"/>
</dbReference>
<dbReference type="GO" id="GO:0016301">
    <property type="term" value="F:kinase activity"/>
    <property type="evidence" value="ECO:0007669"/>
    <property type="project" value="UniProtKB-KW"/>
</dbReference>
<keyword evidence="4" id="KW-0597">Phosphoprotein</keyword>
<dbReference type="Gene3D" id="1.20.5.1930">
    <property type="match status" value="1"/>
</dbReference>
<accession>A0ABQ3PMB4</accession>
<keyword evidence="9" id="KW-0067">ATP-binding</keyword>
<feature type="compositionally biased region" description="Pro residues" evidence="12">
    <location>
        <begin position="310"/>
        <end position="328"/>
    </location>
</feature>
<evidence type="ECO:0000256" key="6">
    <source>
        <dbReference type="ARBA" id="ARBA00022692"/>
    </source>
</evidence>
<feature type="transmembrane region" description="Helical" evidence="13">
    <location>
        <begin position="7"/>
        <end position="26"/>
    </location>
</feature>
<proteinExistence type="predicted"/>
<evidence type="ECO:0000256" key="2">
    <source>
        <dbReference type="ARBA" id="ARBA00004370"/>
    </source>
</evidence>
<dbReference type="PROSITE" id="PS50885">
    <property type="entry name" value="HAMP"/>
    <property type="match status" value="1"/>
</dbReference>
<feature type="region of interest" description="Disordered" evidence="12">
    <location>
        <begin position="302"/>
        <end position="379"/>
    </location>
</feature>
<evidence type="ECO:0000256" key="4">
    <source>
        <dbReference type="ARBA" id="ARBA00022553"/>
    </source>
</evidence>
<dbReference type="PANTHER" id="PTHR24421:SF10">
    <property type="entry name" value="NITRATE_NITRITE SENSOR PROTEIN NARQ"/>
    <property type="match status" value="1"/>
</dbReference>
<gene>
    <name evidence="15" type="ORF">Shyd_75280</name>
</gene>
<dbReference type="Pfam" id="PF07730">
    <property type="entry name" value="HisKA_3"/>
    <property type="match status" value="1"/>
</dbReference>
<name>A0ABQ3PMB4_9ACTN</name>
<keyword evidence="13" id="KW-0472">Membrane</keyword>
<feature type="transmembrane region" description="Helical" evidence="13">
    <location>
        <begin position="38"/>
        <end position="59"/>
    </location>
</feature>
<comment type="catalytic activity">
    <reaction evidence="1">
        <text>ATP + protein L-histidine = ADP + protein N-phospho-L-histidine.</text>
        <dbReference type="EC" id="2.7.13.3"/>
    </reaction>
</comment>
<dbReference type="PANTHER" id="PTHR24421">
    <property type="entry name" value="NITRATE/NITRITE SENSOR PROTEIN NARX-RELATED"/>
    <property type="match status" value="1"/>
</dbReference>
<keyword evidence="7" id="KW-0547">Nucleotide-binding</keyword>